<keyword evidence="3" id="KW-1185">Reference proteome</keyword>
<feature type="region of interest" description="Disordered" evidence="1">
    <location>
        <begin position="36"/>
        <end position="60"/>
    </location>
</feature>
<dbReference type="EnsemblMetazoa" id="CLYHEMT021357.1">
    <property type="protein sequence ID" value="CLYHEMP021357.1"/>
    <property type="gene ID" value="CLYHEMG021357"/>
</dbReference>
<evidence type="ECO:0000256" key="1">
    <source>
        <dbReference type="SAM" id="MobiDB-lite"/>
    </source>
</evidence>
<accession>A0A7M5XDJ7</accession>
<evidence type="ECO:0000313" key="2">
    <source>
        <dbReference type="EnsemblMetazoa" id="CLYHEMP021357.1"/>
    </source>
</evidence>
<dbReference type="OrthoDB" id="10598782at2759"/>
<proteinExistence type="predicted"/>
<organism evidence="2 3">
    <name type="scientific">Clytia hemisphaerica</name>
    <dbReference type="NCBI Taxonomy" id="252671"/>
    <lineage>
        <taxon>Eukaryota</taxon>
        <taxon>Metazoa</taxon>
        <taxon>Cnidaria</taxon>
        <taxon>Hydrozoa</taxon>
        <taxon>Hydroidolina</taxon>
        <taxon>Leptothecata</taxon>
        <taxon>Obeliida</taxon>
        <taxon>Clytiidae</taxon>
        <taxon>Clytia</taxon>
    </lineage>
</organism>
<name>A0A7M5XDJ7_9CNID</name>
<protein>
    <submittedName>
        <fullName evidence="2">Uncharacterized protein</fullName>
    </submittedName>
</protein>
<feature type="compositionally biased region" description="Low complexity" evidence="1">
    <location>
        <begin position="47"/>
        <end position="60"/>
    </location>
</feature>
<dbReference type="Proteomes" id="UP000594262">
    <property type="component" value="Unplaced"/>
</dbReference>
<reference evidence="2" key="1">
    <citation type="submission" date="2021-01" db="UniProtKB">
        <authorList>
            <consortium name="EnsemblMetazoa"/>
        </authorList>
    </citation>
    <scope>IDENTIFICATION</scope>
</reference>
<evidence type="ECO:0000313" key="3">
    <source>
        <dbReference type="Proteomes" id="UP000594262"/>
    </source>
</evidence>
<dbReference type="AlphaFoldDB" id="A0A7M5XDJ7"/>
<sequence length="191" mass="22296">MPAEIDVLLPKHVTDSCYASLTQIYRDMFELTPKSKLKPSTHSNRLSFKSSPPRYLSSSSSNIDSENVFVDMYQDRKPSLTRLFSKGSLKKSTSAKIDNYPFYSGENISHYRSHSDTPGQYYGDNQNYYGDKQYYYGDKDARRSDRRFDKSYYYGNYKGNFDKKNKMRASWHEGDTKRTVVGTKIEFVTKF</sequence>